<organism evidence="1 2">
    <name type="scientific">Caerostris darwini</name>
    <dbReference type="NCBI Taxonomy" id="1538125"/>
    <lineage>
        <taxon>Eukaryota</taxon>
        <taxon>Metazoa</taxon>
        <taxon>Ecdysozoa</taxon>
        <taxon>Arthropoda</taxon>
        <taxon>Chelicerata</taxon>
        <taxon>Arachnida</taxon>
        <taxon>Araneae</taxon>
        <taxon>Araneomorphae</taxon>
        <taxon>Entelegynae</taxon>
        <taxon>Araneoidea</taxon>
        <taxon>Araneidae</taxon>
        <taxon>Caerostris</taxon>
    </lineage>
</organism>
<accession>A0AAV4SNY6</accession>
<name>A0AAV4SNY6_9ARAC</name>
<comment type="caution">
    <text evidence="1">The sequence shown here is derived from an EMBL/GenBank/DDBJ whole genome shotgun (WGS) entry which is preliminary data.</text>
</comment>
<evidence type="ECO:0000313" key="1">
    <source>
        <dbReference type="EMBL" id="GIY36103.1"/>
    </source>
</evidence>
<proteinExistence type="predicted"/>
<reference evidence="1 2" key="1">
    <citation type="submission" date="2021-06" db="EMBL/GenBank/DDBJ databases">
        <title>Caerostris darwini draft genome.</title>
        <authorList>
            <person name="Kono N."/>
            <person name="Arakawa K."/>
        </authorList>
    </citation>
    <scope>NUCLEOTIDE SEQUENCE [LARGE SCALE GENOMIC DNA]</scope>
</reference>
<protein>
    <submittedName>
        <fullName evidence="1">Uncharacterized protein</fullName>
    </submittedName>
</protein>
<keyword evidence="2" id="KW-1185">Reference proteome</keyword>
<dbReference type="EMBL" id="BPLQ01008247">
    <property type="protein sequence ID" value="GIY36103.1"/>
    <property type="molecule type" value="Genomic_DNA"/>
</dbReference>
<evidence type="ECO:0000313" key="2">
    <source>
        <dbReference type="Proteomes" id="UP001054837"/>
    </source>
</evidence>
<sequence>MRGRCGDFPLSLIPCMSYDVSLSLRLRIRTGEMEDFLFMRPRERGNFLEEKILNKILKKRCGGHSFIFRQPYFGRQSEGSRNTFEASECKRVSPECIRRKFRVLLYRLLSFHLFPEHFRMAGI</sequence>
<dbReference type="AlphaFoldDB" id="A0AAV4SNY6"/>
<gene>
    <name evidence="1" type="ORF">CDAR_101601</name>
</gene>
<dbReference type="Proteomes" id="UP001054837">
    <property type="component" value="Unassembled WGS sequence"/>
</dbReference>